<dbReference type="InterPro" id="IPR003593">
    <property type="entry name" value="AAA+_ATPase"/>
</dbReference>
<evidence type="ECO:0000313" key="6">
    <source>
        <dbReference type="Proteomes" id="UP000509448"/>
    </source>
</evidence>
<dbReference type="PANTHER" id="PTHR45772:SF8">
    <property type="entry name" value="HIGH-AFFINITY BRANCHED-CHAIN AMINO ACID TRANSPORT ATP-BINDING PROTEIN"/>
    <property type="match status" value="1"/>
</dbReference>
<accession>A0A4P2VDA8</accession>
<dbReference type="InterPro" id="IPR003439">
    <property type="entry name" value="ABC_transporter-like_ATP-bd"/>
</dbReference>
<evidence type="ECO:0000256" key="3">
    <source>
        <dbReference type="ARBA" id="ARBA00022840"/>
    </source>
</evidence>
<dbReference type="InterPro" id="IPR032823">
    <property type="entry name" value="BCA_ABC_TP_C"/>
</dbReference>
<dbReference type="PROSITE" id="PS50893">
    <property type="entry name" value="ABC_TRANSPORTER_2"/>
    <property type="match status" value="1"/>
</dbReference>
<dbReference type="Pfam" id="PF12399">
    <property type="entry name" value="BCA_ABC_TP_C"/>
    <property type="match status" value="1"/>
</dbReference>
<evidence type="ECO:0000259" key="4">
    <source>
        <dbReference type="PROSITE" id="PS50893"/>
    </source>
</evidence>
<protein>
    <submittedName>
        <fullName evidence="5">Branched-chain amino acid transport ATP-binding protein LivG</fullName>
    </submittedName>
</protein>
<dbReference type="GO" id="GO:0005524">
    <property type="term" value="F:ATP binding"/>
    <property type="evidence" value="ECO:0007669"/>
    <property type="project" value="UniProtKB-KW"/>
</dbReference>
<dbReference type="GO" id="GO:0016887">
    <property type="term" value="F:ATP hydrolysis activity"/>
    <property type="evidence" value="ECO:0007669"/>
    <property type="project" value="InterPro"/>
</dbReference>
<dbReference type="CDD" id="cd03219">
    <property type="entry name" value="ABC_Mj1267_LivG_branched"/>
    <property type="match status" value="1"/>
</dbReference>
<keyword evidence="1" id="KW-0813">Transport</keyword>
<dbReference type="Proteomes" id="UP000509448">
    <property type="component" value="Chromosome"/>
</dbReference>
<dbReference type="KEGG" id="ccai:NAS2_1145"/>
<gene>
    <name evidence="5" type="ORF">NAS2_1145</name>
</gene>
<dbReference type="Gene3D" id="3.40.50.300">
    <property type="entry name" value="P-loop containing nucleotide triphosphate hydrolases"/>
    <property type="match status" value="1"/>
</dbReference>
<reference evidence="5 6" key="1">
    <citation type="journal article" date="2019" name="ISME J.">
        <title>Isolation and characterization of a thermophilic sulfur- and iron-reducing thaumarchaeote from a terrestrial acidic hot spring.</title>
        <authorList>
            <person name="Kato S."/>
            <person name="Itoh T."/>
            <person name="Yuki M."/>
            <person name="Nagamori M."/>
            <person name="Ohnishi M."/>
            <person name="Uematsu K."/>
            <person name="Suzuki K."/>
            <person name="Takashina T."/>
            <person name="Ohkuma M."/>
        </authorList>
    </citation>
    <scope>NUCLEOTIDE SEQUENCE [LARGE SCALE GENOMIC DNA]</scope>
    <source>
        <strain evidence="5 6">NAS-02</strain>
    </source>
</reference>
<dbReference type="AlphaFoldDB" id="A0A4P2VDA8"/>
<dbReference type="Pfam" id="PF00005">
    <property type="entry name" value="ABC_tran"/>
    <property type="match status" value="1"/>
</dbReference>
<dbReference type="RefSeq" id="WP_174448755.1">
    <property type="nucleotide sequence ID" value="NZ_AP018732.1"/>
</dbReference>
<dbReference type="PANTHER" id="PTHR45772">
    <property type="entry name" value="CONSERVED COMPONENT OF ABC TRANSPORTER FOR NATURAL AMINO ACIDS-RELATED"/>
    <property type="match status" value="1"/>
</dbReference>
<dbReference type="InterPro" id="IPR051120">
    <property type="entry name" value="ABC_AA/LPS_Transport"/>
</dbReference>
<dbReference type="EMBL" id="AP018732">
    <property type="protein sequence ID" value="BBE42534.1"/>
    <property type="molecule type" value="Genomic_DNA"/>
</dbReference>
<name>A0A4P2VDA8_9ARCH</name>
<organism evidence="5 6">
    <name type="scientific">Conexivisphaera calida</name>
    <dbReference type="NCBI Taxonomy" id="1874277"/>
    <lineage>
        <taxon>Archaea</taxon>
        <taxon>Nitrososphaerota</taxon>
        <taxon>Conexivisphaeria</taxon>
        <taxon>Conexivisphaerales</taxon>
        <taxon>Conexivisphaeraceae</taxon>
        <taxon>Conexivisphaera</taxon>
    </lineage>
</organism>
<evidence type="ECO:0000313" key="5">
    <source>
        <dbReference type="EMBL" id="BBE42534.1"/>
    </source>
</evidence>
<dbReference type="GeneID" id="55584955"/>
<dbReference type="InterPro" id="IPR027417">
    <property type="entry name" value="P-loop_NTPase"/>
</dbReference>
<evidence type="ECO:0000256" key="1">
    <source>
        <dbReference type="ARBA" id="ARBA00022448"/>
    </source>
</evidence>
<proteinExistence type="predicted"/>
<dbReference type="SMART" id="SM00382">
    <property type="entry name" value="AAA"/>
    <property type="match status" value="1"/>
</dbReference>
<feature type="domain" description="ABC transporter" evidence="4">
    <location>
        <begin position="4"/>
        <end position="238"/>
    </location>
</feature>
<dbReference type="OrthoDB" id="44250at2157"/>
<sequence>MSMLEVSGVVKRFGGLAALNGVELSVRGGELVGIIGPNGAGKTTLVNVVMGVYYPDSGRITFDGRDITRMPPHRRARMGLSRTYQVPRPFNDLKVIDNVAVAAMYGSKDLPVGEAREIAEDLLRRVRLAERAEDYPESLSVVELRKLELARALAQEAKLVFLDEVSAGLVGEDLREVLSVVRELHEGGMTIVMIEHVMKVIFNLAERIVVMMNGQKLAEGTPSEVSSDARVVESYLGKRWSEV</sequence>
<evidence type="ECO:0000256" key="2">
    <source>
        <dbReference type="ARBA" id="ARBA00022741"/>
    </source>
</evidence>
<dbReference type="SUPFAM" id="SSF52540">
    <property type="entry name" value="P-loop containing nucleoside triphosphate hydrolases"/>
    <property type="match status" value="1"/>
</dbReference>
<keyword evidence="6" id="KW-1185">Reference proteome</keyword>
<keyword evidence="2" id="KW-0547">Nucleotide-binding</keyword>
<keyword evidence="3 5" id="KW-0067">ATP-binding</keyword>
<dbReference type="GO" id="GO:0005886">
    <property type="term" value="C:plasma membrane"/>
    <property type="evidence" value="ECO:0007669"/>
    <property type="project" value="TreeGrafter"/>
</dbReference>